<comment type="caution">
    <text evidence="6">The sequence shown here is derived from an EMBL/GenBank/DDBJ whole genome shotgun (WGS) entry which is preliminary data.</text>
</comment>
<keyword evidence="2 5" id="KW-0812">Transmembrane</keyword>
<dbReference type="InterPro" id="IPR003825">
    <property type="entry name" value="Colicin-V_CvpA"/>
</dbReference>
<dbReference type="GO" id="GO:0009403">
    <property type="term" value="P:toxin biosynthetic process"/>
    <property type="evidence" value="ECO:0007669"/>
    <property type="project" value="InterPro"/>
</dbReference>
<evidence type="ECO:0000256" key="5">
    <source>
        <dbReference type="SAM" id="Phobius"/>
    </source>
</evidence>
<dbReference type="PANTHER" id="PTHR36926">
    <property type="entry name" value="COLICIN V PRODUCTION PROTEIN"/>
    <property type="match status" value="1"/>
</dbReference>
<feature type="transmembrane region" description="Helical" evidence="5">
    <location>
        <begin position="106"/>
        <end position="127"/>
    </location>
</feature>
<comment type="subcellular location">
    <subcellularLocation>
        <location evidence="1">Membrane</location>
        <topology evidence="1">Multi-pass membrane protein</topology>
    </subcellularLocation>
</comment>
<dbReference type="PANTHER" id="PTHR36926:SF1">
    <property type="entry name" value="COLICIN V PRODUCTION PROTEIN"/>
    <property type="match status" value="1"/>
</dbReference>
<feature type="transmembrane region" description="Helical" evidence="5">
    <location>
        <begin position="65"/>
        <end position="85"/>
    </location>
</feature>
<feature type="transmembrane region" description="Helical" evidence="5">
    <location>
        <begin position="6"/>
        <end position="21"/>
    </location>
</feature>
<keyword evidence="4 5" id="KW-0472">Membrane</keyword>
<keyword evidence="3 5" id="KW-1133">Transmembrane helix</keyword>
<gene>
    <name evidence="6" type="ORF">GPA21_14635</name>
</gene>
<proteinExistence type="predicted"/>
<reference evidence="6" key="1">
    <citation type="submission" date="2019-12" db="EMBL/GenBank/DDBJ databases">
        <title>Comparative genomics gives insights into the taxonomy of the Azoarcus-Aromatoleum group and reveals separate origins of nif in the plant-associated Azoarcus and non-plant-associated Aromatoleum sub-groups.</title>
        <authorList>
            <person name="Lafos M."/>
            <person name="Maluk M."/>
            <person name="Batista M."/>
            <person name="Junghare M."/>
            <person name="Carmona M."/>
            <person name="Faoro H."/>
            <person name="Cruz L.M."/>
            <person name="Battistoni F."/>
            <person name="De Souza E."/>
            <person name="Pedrosa F."/>
            <person name="Chen W.-M."/>
            <person name="Poole P.S."/>
            <person name="Dixon R.A."/>
            <person name="James E.K."/>
        </authorList>
    </citation>
    <scope>NUCLEOTIDE SEQUENCE</scope>
    <source>
        <strain evidence="6">NSC3</strain>
    </source>
</reference>
<evidence type="ECO:0000256" key="4">
    <source>
        <dbReference type="ARBA" id="ARBA00023136"/>
    </source>
</evidence>
<dbReference type="InterPro" id="IPR052719">
    <property type="entry name" value="CvpA-like"/>
</dbReference>
<evidence type="ECO:0000256" key="2">
    <source>
        <dbReference type="ARBA" id="ARBA00022692"/>
    </source>
</evidence>
<keyword evidence="7" id="KW-1185">Reference proteome</keyword>
<dbReference type="EMBL" id="WTVM01000100">
    <property type="protein sequence ID" value="NMG04193.1"/>
    <property type="molecule type" value="Genomic_DNA"/>
</dbReference>
<evidence type="ECO:0000256" key="3">
    <source>
        <dbReference type="ARBA" id="ARBA00022989"/>
    </source>
</evidence>
<evidence type="ECO:0000313" key="7">
    <source>
        <dbReference type="Proteomes" id="UP000599523"/>
    </source>
</evidence>
<dbReference type="AlphaFoldDB" id="A0A972JBJ6"/>
<dbReference type="RefSeq" id="WP_168988876.1">
    <property type="nucleotide sequence ID" value="NZ_CAWPHM010000001.1"/>
</dbReference>
<protein>
    <submittedName>
        <fullName evidence="6">CvpA family protein</fullName>
    </submittedName>
</protein>
<evidence type="ECO:0000256" key="1">
    <source>
        <dbReference type="ARBA" id="ARBA00004141"/>
    </source>
</evidence>
<dbReference type="Proteomes" id="UP000599523">
    <property type="component" value="Unassembled WGS sequence"/>
</dbReference>
<name>A0A972JBJ6_9RHOO</name>
<accession>A0A972JBJ6</accession>
<dbReference type="GO" id="GO:0016020">
    <property type="term" value="C:membrane"/>
    <property type="evidence" value="ECO:0007669"/>
    <property type="project" value="UniProtKB-SubCell"/>
</dbReference>
<feature type="transmembrane region" description="Helical" evidence="5">
    <location>
        <begin position="28"/>
        <end position="45"/>
    </location>
</feature>
<organism evidence="6 7">
    <name type="scientific">Azoarcus taiwanensis</name>
    <dbReference type="NCBI Taxonomy" id="666964"/>
    <lineage>
        <taxon>Bacteria</taxon>
        <taxon>Pseudomonadati</taxon>
        <taxon>Pseudomonadota</taxon>
        <taxon>Betaproteobacteria</taxon>
        <taxon>Rhodocyclales</taxon>
        <taxon>Zoogloeaceae</taxon>
        <taxon>Azoarcus</taxon>
    </lineage>
</organism>
<evidence type="ECO:0000313" key="6">
    <source>
        <dbReference type="EMBL" id="NMG04193.1"/>
    </source>
</evidence>
<sequence length="163" mass="17670">MTIFDYIFLAVLVLSALVGMWRGFVSEVIAILAWIVALLAAWLYAGTAAEMLSGVIAEPGWRHVAGFALIFVGVLLLAAVFRFLLRELLKAAGLGPTDRFFGTLFGIVRGLAIAFVLVLLGGLAGMAREPWWSNALFAPPLETAVIAAKPWLPEAVAERVRFR</sequence>
<dbReference type="Pfam" id="PF02674">
    <property type="entry name" value="Colicin_V"/>
    <property type="match status" value="1"/>
</dbReference>